<accession>A0A9W8PHN1</accession>
<proteinExistence type="predicted"/>
<protein>
    <submittedName>
        <fullName evidence="2">Uncharacterized protein</fullName>
    </submittedName>
</protein>
<dbReference type="EMBL" id="JAPDHF010000019">
    <property type="protein sequence ID" value="KAJ4006475.1"/>
    <property type="molecule type" value="Genomic_DNA"/>
</dbReference>
<evidence type="ECO:0000256" key="1">
    <source>
        <dbReference type="SAM" id="MobiDB-lite"/>
    </source>
</evidence>
<gene>
    <name evidence="2" type="ORF">NW766_010567</name>
</gene>
<organism evidence="2 3">
    <name type="scientific">Fusarium irregulare</name>
    <dbReference type="NCBI Taxonomy" id="2494466"/>
    <lineage>
        <taxon>Eukaryota</taxon>
        <taxon>Fungi</taxon>
        <taxon>Dikarya</taxon>
        <taxon>Ascomycota</taxon>
        <taxon>Pezizomycotina</taxon>
        <taxon>Sordariomycetes</taxon>
        <taxon>Hypocreomycetidae</taxon>
        <taxon>Hypocreales</taxon>
        <taxon>Nectriaceae</taxon>
        <taxon>Fusarium</taxon>
        <taxon>Fusarium incarnatum-equiseti species complex</taxon>
    </lineage>
</organism>
<keyword evidence="3" id="KW-1185">Reference proteome</keyword>
<sequence>MSLHRSATRRGPPPLAAPKPKKGYENVEQGVKQLYPDPSSDKKTDMDIVFVPGLGAHPLLSFKSTETNFNWASDEDGISRDFPNARILLYHSESSWTGALKVKQFLHNLAHTLLEGLKAKREVGLQIERIKIEVNHE</sequence>
<name>A0A9W8PHN1_9HYPO</name>
<comment type="caution">
    <text evidence="2">The sequence shown here is derived from an EMBL/GenBank/DDBJ whole genome shotgun (WGS) entry which is preliminary data.</text>
</comment>
<reference evidence="2" key="1">
    <citation type="submission" date="2022-10" db="EMBL/GenBank/DDBJ databases">
        <title>Fusarium specimens isolated from Avocado Roots.</title>
        <authorList>
            <person name="Stajich J."/>
            <person name="Roper C."/>
            <person name="Heimlech-Rivalta G."/>
        </authorList>
    </citation>
    <scope>NUCLEOTIDE SEQUENCE</scope>
    <source>
        <strain evidence="2">CF00143</strain>
    </source>
</reference>
<evidence type="ECO:0000313" key="3">
    <source>
        <dbReference type="Proteomes" id="UP001152130"/>
    </source>
</evidence>
<dbReference type="Proteomes" id="UP001152130">
    <property type="component" value="Unassembled WGS sequence"/>
</dbReference>
<evidence type="ECO:0000313" key="2">
    <source>
        <dbReference type="EMBL" id="KAJ4006475.1"/>
    </source>
</evidence>
<feature type="region of interest" description="Disordered" evidence="1">
    <location>
        <begin position="1"/>
        <end position="40"/>
    </location>
</feature>
<dbReference type="AlphaFoldDB" id="A0A9W8PHN1"/>